<proteinExistence type="predicted"/>
<evidence type="ECO:0000313" key="1">
    <source>
        <dbReference type="EMBL" id="MBB5271547.1"/>
    </source>
</evidence>
<protein>
    <recommendedName>
        <fullName evidence="3">Cupin domain-containing protein</fullName>
    </recommendedName>
</protein>
<dbReference type="EMBL" id="JACHGB010000003">
    <property type="protein sequence ID" value="MBB5271547.1"/>
    <property type="molecule type" value="Genomic_DNA"/>
</dbReference>
<dbReference type="RefSeq" id="WP_183966011.1">
    <property type="nucleotide sequence ID" value="NZ_BAABEW010000001.1"/>
</dbReference>
<name>A0A7W8HG95_9BURK</name>
<accession>A0A7W8HG95</accession>
<dbReference type="AlphaFoldDB" id="A0A7W8HG95"/>
<evidence type="ECO:0008006" key="3">
    <source>
        <dbReference type="Google" id="ProtNLM"/>
    </source>
</evidence>
<reference evidence="1 2" key="1">
    <citation type="submission" date="2020-08" db="EMBL/GenBank/DDBJ databases">
        <title>Genomic Encyclopedia of Type Strains, Phase IV (KMG-IV): sequencing the most valuable type-strain genomes for metagenomic binning, comparative biology and taxonomic classification.</title>
        <authorList>
            <person name="Goeker M."/>
        </authorList>
    </citation>
    <scope>NUCLEOTIDE SEQUENCE [LARGE SCALE GENOMIC DNA]</scope>
    <source>
        <strain evidence="1 2">DSM 29781</strain>
    </source>
</reference>
<organism evidence="1 2">
    <name type="scientific">Quisquiliibacterium transsilvanicum</name>
    <dbReference type="NCBI Taxonomy" id="1549638"/>
    <lineage>
        <taxon>Bacteria</taxon>
        <taxon>Pseudomonadati</taxon>
        <taxon>Pseudomonadota</taxon>
        <taxon>Betaproteobacteria</taxon>
        <taxon>Burkholderiales</taxon>
        <taxon>Burkholderiaceae</taxon>
        <taxon>Quisquiliibacterium</taxon>
    </lineage>
</organism>
<evidence type="ECO:0000313" key="2">
    <source>
        <dbReference type="Proteomes" id="UP000532440"/>
    </source>
</evidence>
<comment type="caution">
    <text evidence="1">The sequence shown here is derived from an EMBL/GenBank/DDBJ whole genome shotgun (WGS) entry which is preliminary data.</text>
</comment>
<sequence length="210" mass="23549">MGPNRKPPVLSHHLKLEQGAVPDTWPDVTAFAEWYLSAGMPMMIPSDYEIFLSDDASAMCLFRKGQFQVELYMVYPGPLVPIHEHPDVEVIKYYSGTFDHIEGGRFVRQRKAEGRPVLKKGEAHGAGFQLQGEKGGFALFAFQHWAPDLKPCTVAARWKGKTVGPKQEALIRRFYPDAYVVEGYADVTRRMSDPEGFAYRSSGAIPVSQL</sequence>
<dbReference type="Proteomes" id="UP000532440">
    <property type="component" value="Unassembled WGS sequence"/>
</dbReference>
<keyword evidence="2" id="KW-1185">Reference proteome</keyword>
<gene>
    <name evidence="1" type="ORF">HNQ70_001557</name>
</gene>